<dbReference type="InterPro" id="IPR029044">
    <property type="entry name" value="Nucleotide-diphossugar_trans"/>
</dbReference>
<dbReference type="GO" id="GO:0016757">
    <property type="term" value="F:glycosyltransferase activity"/>
    <property type="evidence" value="ECO:0007669"/>
    <property type="project" value="UniProtKB-KW"/>
</dbReference>
<dbReference type="PANTHER" id="PTHR43179:SF12">
    <property type="entry name" value="GALACTOFURANOSYLTRANSFERASE GLFT2"/>
    <property type="match status" value="1"/>
</dbReference>
<dbReference type="Gene3D" id="3.90.550.10">
    <property type="entry name" value="Spore Coat Polysaccharide Biosynthesis Protein SpsA, Chain A"/>
    <property type="match status" value="1"/>
</dbReference>
<organism evidence="5 6">
    <name type="scientific">Methylocystis bryophila</name>
    <dbReference type="NCBI Taxonomy" id="655015"/>
    <lineage>
        <taxon>Bacteria</taxon>
        <taxon>Pseudomonadati</taxon>
        <taxon>Pseudomonadota</taxon>
        <taxon>Alphaproteobacteria</taxon>
        <taxon>Hyphomicrobiales</taxon>
        <taxon>Methylocystaceae</taxon>
        <taxon>Methylocystis</taxon>
    </lineage>
</organism>
<evidence type="ECO:0000313" key="5">
    <source>
        <dbReference type="EMBL" id="ARN79945.1"/>
    </source>
</evidence>
<dbReference type="SUPFAM" id="SSF53448">
    <property type="entry name" value="Nucleotide-diphospho-sugar transferases"/>
    <property type="match status" value="1"/>
</dbReference>
<evidence type="ECO:0000313" key="6">
    <source>
        <dbReference type="Proteomes" id="UP000193978"/>
    </source>
</evidence>
<sequence>MKILAAVVTYNRKELLARCIDHLQAQSRLPDLILIINNASTDGTEEMLKERGVSFITQDNLGSAGGWRRSIQYAMDENYDAVWLMDDDGYPHSNALAKLEEAWDEGIVCASSIVLREDKPTHFVFPMPILDKWGQPAIFAFPRKIYTWAELKAATPGGTYPYAQLFNGALVSVATARRIGNVNSNYYLSGDEVDYSCRLHAAGRVISVLDAIQYHPDVSRRPFTPVKFYYYLKNQLILNSLYFKSVMLRHILTIGVVLARTLSRNGPGEALAYLCGSKASVFYLAIYRGLRGEIGKDFVG</sequence>
<dbReference type="PANTHER" id="PTHR43179">
    <property type="entry name" value="RHAMNOSYLTRANSFERASE WBBL"/>
    <property type="match status" value="1"/>
</dbReference>
<keyword evidence="3" id="KW-0808">Transferase</keyword>
<proteinExistence type="inferred from homology"/>
<dbReference type="AlphaFoldDB" id="A0A1W6MQU7"/>
<reference evidence="5 6" key="1">
    <citation type="submission" date="2017-02" db="EMBL/GenBank/DDBJ databases">
        <authorList>
            <person name="Peterson S.W."/>
        </authorList>
    </citation>
    <scope>NUCLEOTIDE SEQUENCE [LARGE SCALE GENOMIC DNA]</scope>
    <source>
        <strain evidence="5 6">S285</strain>
    </source>
</reference>
<name>A0A1W6MQU7_9HYPH</name>
<evidence type="ECO:0000256" key="2">
    <source>
        <dbReference type="ARBA" id="ARBA00022676"/>
    </source>
</evidence>
<evidence type="ECO:0000256" key="1">
    <source>
        <dbReference type="ARBA" id="ARBA00006739"/>
    </source>
</evidence>
<dbReference type="OrthoDB" id="9811222at2"/>
<evidence type="ECO:0000259" key="4">
    <source>
        <dbReference type="Pfam" id="PF00535"/>
    </source>
</evidence>
<feature type="domain" description="Glycosyltransferase 2-like" evidence="4">
    <location>
        <begin position="7"/>
        <end position="121"/>
    </location>
</feature>
<dbReference type="InterPro" id="IPR001173">
    <property type="entry name" value="Glyco_trans_2-like"/>
</dbReference>
<dbReference type="Proteomes" id="UP000193978">
    <property type="component" value="Chromosome"/>
</dbReference>
<dbReference type="Pfam" id="PF00535">
    <property type="entry name" value="Glycos_transf_2"/>
    <property type="match status" value="1"/>
</dbReference>
<accession>A0A1W6MQU7</accession>
<dbReference type="STRING" id="655015.B1812_01380"/>
<gene>
    <name evidence="5" type="ORF">B1812_01380</name>
</gene>
<dbReference type="RefSeq" id="WP_085769998.1">
    <property type="nucleotide sequence ID" value="NZ_AP027149.1"/>
</dbReference>
<protein>
    <recommendedName>
        <fullName evidence="4">Glycosyltransferase 2-like domain-containing protein</fullName>
    </recommendedName>
</protein>
<evidence type="ECO:0000256" key="3">
    <source>
        <dbReference type="ARBA" id="ARBA00022679"/>
    </source>
</evidence>
<dbReference type="EMBL" id="CP019948">
    <property type="protein sequence ID" value="ARN79945.1"/>
    <property type="molecule type" value="Genomic_DNA"/>
</dbReference>
<dbReference type="KEGG" id="mbry:B1812_01380"/>
<keyword evidence="6" id="KW-1185">Reference proteome</keyword>
<keyword evidence="2" id="KW-0328">Glycosyltransferase</keyword>
<comment type="similarity">
    <text evidence="1">Belongs to the glycosyltransferase 2 family.</text>
</comment>